<dbReference type="HOGENOM" id="CLU_1599115_0_0_3"/>
<organism evidence="1 2">
    <name type="scientific">Acaryochloris marina (strain MBIC 11017)</name>
    <dbReference type="NCBI Taxonomy" id="329726"/>
    <lineage>
        <taxon>Bacteria</taxon>
        <taxon>Bacillati</taxon>
        <taxon>Cyanobacteriota</taxon>
        <taxon>Cyanophyceae</taxon>
        <taxon>Acaryochloridales</taxon>
        <taxon>Acaryochloridaceae</taxon>
        <taxon>Acaryochloris</taxon>
    </lineage>
</organism>
<sequence length="166" mass="18613">MRLGCLFSLFMPYELASWMLSQWSGLSVSSSSLWNWVQVMGNKAYQALETQLKAQASGDQAPCEAISELLSALPLAVAADGVMVPFRPTPKTPKGKIQWREVKVAILARLGTRVTRAKKSVPQLLRRRLVAVLGIGCQPHRRCRDNHKADQPPNLNRIIWRTLPLR</sequence>
<dbReference type="KEGG" id="amr:AM1_D0230"/>
<keyword evidence="2" id="KW-1185">Reference proteome</keyword>
<accession>A8ZNY7</accession>
<evidence type="ECO:0000313" key="1">
    <source>
        <dbReference type="EMBL" id="ABW32723.1"/>
    </source>
</evidence>
<dbReference type="EMBL" id="CP000841">
    <property type="protein sequence ID" value="ABW32723.1"/>
    <property type="molecule type" value="Genomic_DNA"/>
</dbReference>
<protein>
    <submittedName>
        <fullName evidence="1">Uncharacterized protein</fullName>
    </submittedName>
</protein>
<reference evidence="1 2" key="1">
    <citation type="journal article" date="2008" name="Proc. Natl. Acad. Sci. U.S.A.">
        <title>Niche adaptation and genome expansion in the chlorophyll d-producing cyanobacterium Acaryochloris marina.</title>
        <authorList>
            <person name="Swingley W.D."/>
            <person name="Chen M."/>
            <person name="Cheung P.C."/>
            <person name="Conrad A.L."/>
            <person name="Dejesa L.C."/>
            <person name="Hao J."/>
            <person name="Honchak B.M."/>
            <person name="Karbach L.E."/>
            <person name="Kurdoglu A."/>
            <person name="Lahiri S."/>
            <person name="Mastrian S.D."/>
            <person name="Miyashita H."/>
            <person name="Page L."/>
            <person name="Ramakrishna P."/>
            <person name="Satoh S."/>
            <person name="Sattley W.M."/>
            <person name="Shimada Y."/>
            <person name="Taylor H.L."/>
            <person name="Tomo T."/>
            <person name="Tsuchiya T."/>
            <person name="Wang Z.T."/>
            <person name="Raymond J."/>
            <person name="Mimuro M."/>
            <person name="Blankenship R.E."/>
            <person name="Touchman J.W."/>
        </authorList>
    </citation>
    <scope>NUCLEOTIDE SEQUENCE [LARGE SCALE GENOMIC DNA]</scope>
    <source>
        <strain evidence="2">MBIC 11017</strain>
        <plasmid evidence="2">Plasmid pREB4</plasmid>
    </source>
</reference>
<name>A8ZNY7_ACAM1</name>
<dbReference type="Proteomes" id="UP000000268">
    <property type="component" value="Plasmid pREB4"/>
</dbReference>
<geneLocation type="plasmid" evidence="1 2">
    <name>pREB4</name>
</geneLocation>
<evidence type="ECO:0000313" key="2">
    <source>
        <dbReference type="Proteomes" id="UP000000268"/>
    </source>
</evidence>
<keyword evidence="1" id="KW-0614">Plasmid</keyword>
<gene>
    <name evidence="1" type="ordered locus">AM1_D0230</name>
</gene>
<proteinExistence type="predicted"/>
<dbReference type="AlphaFoldDB" id="A8ZNY7"/>